<dbReference type="Proteomes" id="UP000183788">
    <property type="component" value="Unassembled WGS sequence"/>
</dbReference>
<keyword evidence="2" id="KW-1003">Cell membrane</keyword>
<name>A0A1K1RA85_9BACT</name>
<dbReference type="AlphaFoldDB" id="A0A1K1RA85"/>
<protein>
    <submittedName>
        <fullName evidence="9">Phosphatase PAP2 family protein</fullName>
    </submittedName>
    <submittedName>
        <fullName evidence="8">Undecaprenyl-diphosphatase</fullName>
    </submittedName>
</protein>
<dbReference type="CDD" id="cd03392">
    <property type="entry name" value="PAP2_like_2"/>
    <property type="match status" value="1"/>
</dbReference>
<keyword evidence="4" id="KW-0378">Hydrolase</keyword>
<dbReference type="OrthoDB" id="9773582at2"/>
<dbReference type="RefSeq" id="WP_072362571.1">
    <property type="nucleotide sequence ID" value="NZ_CP139972.1"/>
</dbReference>
<reference evidence="8 10" key="1">
    <citation type="submission" date="2016-11" db="EMBL/GenBank/DDBJ databases">
        <authorList>
            <person name="Jaros S."/>
            <person name="Januszkiewicz K."/>
            <person name="Wedrychowicz H."/>
        </authorList>
    </citation>
    <scope>NUCLEOTIDE SEQUENCE [LARGE SCALE GENOMIC DNA]</scope>
    <source>
        <strain evidence="8 10">DSM 784</strain>
    </source>
</reference>
<evidence type="ECO:0000259" key="7">
    <source>
        <dbReference type="SMART" id="SM00014"/>
    </source>
</evidence>
<dbReference type="InterPro" id="IPR036938">
    <property type="entry name" value="PAP2/HPO_sf"/>
</dbReference>
<dbReference type="SUPFAM" id="SSF48317">
    <property type="entry name" value="Acid phosphatase/Vanadium-dependent haloperoxidase"/>
    <property type="match status" value="1"/>
</dbReference>
<evidence type="ECO:0000256" key="2">
    <source>
        <dbReference type="ARBA" id="ARBA00022475"/>
    </source>
</evidence>
<reference evidence="9 11" key="2">
    <citation type="submission" date="2023-11" db="EMBL/GenBank/DDBJ databases">
        <title>MicrobeMod: A computational toolkit for identifying prokaryotic methylation and restriction-modification with nanopore sequencing.</title>
        <authorList>
            <person name="Crits-Christoph A."/>
            <person name="Kang S.C."/>
            <person name="Lee H."/>
            <person name="Ostrov N."/>
        </authorList>
    </citation>
    <scope>NUCLEOTIDE SEQUENCE [LARGE SCALE GENOMIC DNA]</scope>
    <source>
        <strain evidence="9 11">ATCC 23090</strain>
    </source>
</reference>
<keyword evidence="6" id="KW-0472">Membrane</keyword>
<dbReference type="EMBL" id="CP140154">
    <property type="protein sequence ID" value="WQG88827.1"/>
    <property type="molecule type" value="Genomic_DNA"/>
</dbReference>
<organism evidence="8 10">
    <name type="scientific">Chitinophaga sancti</name>
    <dbReference type="NCBI Taxonomy" id="1004"/>
    <lineage>
        <taxon>Bacteria</taxon>
        <taxon>Pseudomonadati</taxon>
        <taxon>Bacteroidota</taxon>
        <taxon>Chitinophagia</taxon>
        <taxon>Chitinophagales</taxon>
        <taxon>Chitinophagaceae</taxon>
        <taxon>Chitinophaga</taxon>
    </lineage>
</organism>
<evidence type="ECO:0000256" key="3">
    <source>
        <dbReference type="ARBA" id="ARBA00022692"/>
    </source>
</evidence>
<keyword evidence="5" id="KW-1133">Transmembrane helix</keyword>
<dbReference type="EMBL" id="FPIZ01000011">
    <property type="protein sequence ID" value="SFW69146.1"/>
    <property type="molecule type" value="Genomic_DNA"/>
</dbReference>
<dbReference type="GO" id="GO:0016787">
    <property type="term" value="F:hydrolase activity"/>
    <property type="evidence" value="ECO:0007669"/>
    <property type="project" value="UniProtKB-KW"/>
</dbReference>
<accession>A0A1K1RA85</accession>
<keyword evidence="3" id="KW-0812">Transmembrane</keyword>
<evidence type="ECO:0000256" key="5">
    <source>
        <dbReference type="ARBA" id="ARBA00022989"/>
    </source>
</evidence>
<dbReference type="SMART" id="SM00014">
    <property type="entry name" value="acidPPc"/>
    <property type="match status" value="1"/>
</dbReference>
<proteinExistence type="predicted"/>
<evidence type="ECO:0000256" key="6">
    <source>
        <dbReference type="ARBA" id="ARBA00023136"/>
    </source>
</evidence>
<evidence type="ECO:0000256" key="1">
    <source>
        <dbReference type="ARBA" id="ARBA00004651"/>
    </source>
</evidence>
<dbReference type="STRING" id="1004.SAMN05661012_03555"/>
<keyword evidence="11" id="KW-1185">Reference proteome</keyword>
<evidence type="ECO:0000313" key="11">
    <source>
        <dbReference type="Proteomes" id="UP001326715"/>
    </source>
</evidence>
<feature type="domain" description="Phosphatidic acid phosphatase type 2/haloperoxidase" evidence="7">
    <location>
        <begin position="80"/>
        <end position="189"/>
    </location>
</feature>
<evidence type="ECO:0000256" key="4">
    <source>
        <dbReference type="ARBA" id="ARBA00022801"/>
    </source>
</evidence>
<comment type="subcellular location">
    <subcellularLocation>
        <location evidence="1">Cell membrane</location>
        <topology evidence="1">Multi-pass membrane protein</topology>
    </subcellularLocation>
</comment>
<dbReference type="GO" id="GO:0005886">
    <property type="term" value="C:plasma membrane"/>
    <property type="evidence" value="ECO:0007669"/>
    <property type="project" value="UniProtKB-SubCell"/>
</dbReference>
<gene>
    <name evidence="8" type="ORF">SAMN05661012_03555</name>
    <name evidence="9" type="ORF">SR876_28260</name>
</gene>
<dbReference type="Gene3D" id="1.20.144.10">
    <property type="entry name" value="Phosphatidic acid phosphatase type 2/haloperoxidase"/>
    <property type="match status" value="1"/>
</dbReference>
<evidence type="ECO:0000313" key="9">
    <source>
        <dbReference type="EMBL" id="WQG88827.1"/>
    </source>
</evidence>
<dbReference type="Pfam" id="PF01569">
    <property type="entry name" value="PAP2"/>
    <property type="match status" value="1"/>
</dbReference>
<dbReference type="PANTHER" id="PTHR14969:SF62">
    <property type="entry name" value="DECAPRENYLPHOSPHORYL-5-PHOSPHORIBOSE PHOSPHATASE RV3807C-RELATED"/>
    <property type="match status" value="1"/>
</dbReference>
<dbReference type="PANTHER" id="PTHR14969">
    <property type="entry name" value="SPHINGOSINE-1-PHOSPHATE PHOSPHOHYDROLASE"/>
    <property type="match status" value="1"/>
</dbReference>
<evidence type="ECO:0000313" key="8">
    <source>
        <dbReference type="EMBL" id="SFW69146.1"/>
    </source>
</evidence>
<dbReference type="InterPro" id="IPR000326">
    <property type="entry name" value="PAP2/HPO"/>
</dbReference>
<dbReference type="Proteomes" id="UP001326715">
    <property type="component" value="Chromosome"/>
</dbReference>
<sequence>MKWYIIPALLIFLQPVTFAQSKLQQFDDRVLEDLAAHRTPGQTKMWRTISNMNDYVDVGIPVVVLTAGLIKNDPDMKQQALYIASSTATTFLFNTLIKVIVKRPRPFVSNVRLKAVYEPTSYSFPSGHTSSAFSATTALSRAYPKWYIIAPSMVWASAIGYSRMYLGVHYPTDVATGALLGAGMPFALGFIRPDRH</sequence>
<evidence type="ECO:0000313" key="10">
    <source>
        <dbReference type="Proteomes" id="UP000183788"/>
    </source>
</evidence>